<evidence type="ECO:0000256" key="10">
    <source>
        <dbReference type="ARBA" id="ARBA00023242"/>
    </source>
</evidence>
<dbReference type="InterPro" id="IPR035979">
    <property type="entry name" value="RBD_domain_sf"/>
</dbReference>
<evidence type="ECO:0000256" key="5">
    <source>
        <dbReference type="ARBA" id="ARBA00022741"/>
    </source>
</evidence>
<evidence type="ECO:0000256" key="2">
    <source>
        <dbReference type="ARBA" id="ARBA00004496"/>
    </source>
</evidence>
<dbReference type="InterPro" id="IPR012677">
    <property type="entry name" value="Nucleotide-bd_a/b_plait_sf"/>
</dbReference>
<dbReference type="InterPro" id="IPR034186">
    <property type="entry name" value="PIN4-like_RRM"/>
</dbReference>
<accession>A0AAV0BE65</accession>
<feature type="region of interest" description="Disordered" evidence="14">
    <location>
        <begin position="47"/>
        <end position="141"/>
    </location>
</feature>
<dbReference type="GO" id="GO:0005524">
    <property type="term" value="F:ATP binding"/>
    <property type="evidence" value="ECO:0007669"/>
    <property type="project" value="UniProtKB-KW"/>
</dbReference>
<dbReference type="SMART" id="SM00360">
    <property type="entry name" value="RRM"/>
    <property type="match status" value="1"/>
</dbReference>
<gene>
    <name evidence="17" type="ORF">PPACK8108_LOCUS19695</name>
</gene>
<dbReference type="PROSITE" id="PS50102">
    <property type="entry name" value="RRM"/>
    <property type="match status" value="1"/>
</dbReference>
<comment type="subcellular location">
    <subcellularLocation>
        <location evidence="2">Cytoplasm</location>
    </subcellularLocation>
    <subcellularLocation>
        <location evidence="1">Nucleus</location>
    </subcellularLocation>
</comment>
<dbReference type="GO" id="GO:0003677">
    <property type="term" value="F:DNA binding"/>
    <property type="evidence" value="ECO:0007669"/>
    <property type="project" value="UniProtKB-ARBA"/>
</dbReference>
<feature type="domain" description="RRM" evidence="15">
    <location>
        <begin position="184"/>
        <end position="262"/>
    </location>
</feature>
<sequence>MDELNNNSLLNEQQPQHQLINNTSQKLINPSSIIDLNNLHNDLSIKKERVPPSLRKKQSQRFTVTNTSSINVNQPIIQATPEPPVPAIPSSFSSVENHQALSSPSISSKSDSEHNNLLGSLSQGSFNLSDPSPTTTANFTSPVSPDCHLPASNFVSSGLNQSVLMATTTTSPPPDVQDDEIIPTAIVIKNIPFTVKREQLLAVIEELTIPAPYAFNYHFDNGVFRGLAFANFRSASETDAAVAGLNGFDINGRKLRVEYKKVLQAGEKERIEREKALKRMRSMQLQKESINEPHQIHHHPQPLLPASVNMGYGSYSNSYEEDYRHLPRSSHSIHQFSSTNGNQSYNAPQQAFERLSIAGGAVESTKVSRELDMNDPQTLELYSRVLVFKEDNLRDELAFAKSLSGAQRRIVHQIAKKLGLEHRSDGLGEERFVVVTKQKAGSHRINRVASSANMNRGASLQQGGQQQIYNSQFSHNGSGNSSLLRMKKSMPDMRTRDMSHNNQIGGGAGYPEMPPLMKGIGSRKSTMNLRGGGVDGDLRSVVGHLHGQRPSVSSPGVHSLEDCYNLGNNTYNTGQILRQPRGPESCSGKGFGFSKMNSAKSLNPQNVLQHQQGNENLCFSSNDNLDQQHFSPLQNIGGEPYL</sequence>
<dbReference type="SUPFAM" id="SSF54928">
    <property type="entry name" value="RNA-binding domain, RBD"/>
    <property type="match status" value="1"/>
</dbReference>
<proteinExistence type="predicted"/>
<comment type="subunit">
    <text evidence="12">Interacts with csx1.</text>
</comment>
<name>A0AAV0BE65_PHAPC</name>
<dbReference type="SUPFAM" id="SSF82708">
    <property type="entry name" value="R3H domain"/>
    <property type="match status" value="1"/>
</dbReference>
<dbReference type="InterPro" id="IPR001374">
    <property type="entry name" value="R3H_dom"/>
</dbReference>
<keyword evidence="5" id="KW-0547">Nucleotide-binding</keyword>
<dbReference type="SMART" id="SM00393">
    <property type="entry name" value="R3H"/>
    <property type="match status" value="1"/>
</dbReference>
<dbReference type="GO" id="GO:0071014">
    <property type="term" value="C:post-mRNA release spliceosomal complex"/>
    <property type="evidence" value="ECO:0007669"/>
    <property type="project" value="UniProtKB-ARBA"/>
</dbReference>
<evidence type="ECO:0000256" key="12">
    <source>
        <dbReference type="ARBA" id="ARBA00062407"/>
    </source>
</evidence>
<comment type="caution">
    <text evidence="17">The sequence shown here is derived from an EMBL/GenBank/DDBJ whole genome shotgun (WGS) entry which is preliminary data.</text>
</comment>
<dbReference type="InterPro" id="IPR036867">
    <property type="entry name" value="R3H_dom_sf"/>
</dbReference>
<dbReference type="Gene3D" id="3.30.1370.50">
    <property type="entry name" value="R3H-like domain"/>
    <property type="match status" value="1"/>
</dbReference>
<evidence type="ECO:0000259" key="16">
    <source>
        <dbReference type="PROSITE" id="PS51061"/>
    </source>
</evidence>
<dbReference type="GO" id="GO:0005737">
    <property type="term" value="C:cytoplasm"/>
    <property type="evidence" value="ECO:0007669"/>
    <property type="project" value="UniProtKB-SubCell"/>
</dbReference>
<dbReference type="InterPro" id="IPR000504">
    <property type="entry name" value="RRM_dom"/>
</dbReference>
<dbReference type="Proteomes" id="UP001153365">
    <property type="component" value="Unassembled WGS sequence"/>
</dbReference>
<dbReference type="CDD" id="cd12253">
    <property type="entry name" value="RRM_PIN4_like"/>
    <property type="match status" value="1"/>
</dbReference>
<dbReference type="PANTHER" id="PTHR48025">
    <property type="entry name" value="OS02G0815200 PROTEIN"/>
    <property type="match status" value="1"/>
</dbReference>
<evidence type="ECO:0000256" key="3">
    <source>
        <dbReference type="ARBA" id="ARBA00022490"/>
    </source>
</evidence>
<dbReference type="AlphaFoldDB" id="A0AAV0BE65"/>
<organism evidence="17 18">
    <name type="scientific">Phakopsora pachyrhizi</name>
    <name type="common">Asian soybean rust disease fungus</name>
    <dbReference type="NCBI Taxonomy" id="170000"/>
    <lineage>
        <taxon>Eukaryota</taxon>
        <taxon>Fungi</taxon>
        <taxon>Dikarya</taxon>
        <taxon>Basidiomycota</taxon>
        <taxon>Pucciniomycotina</taxon>
        <taxon>Pucciniomycetes</taxon>
        <taxon>Pucciniales</taxon>
        <taxon>Phakopsoraceae</taxon>
        <taxon>Phakopsora</taxon>
    </lineage>
</organism>
<dbReference type="Pfam" id="PF01424">
    <property type="entry name" value="R3H"/>
    <property type="match status" value="1"/>
</dbReference>
<evidence type="ECO:0000256" key="11">
    <source>
        <dbReference type="ARBA" id="ARBA00055199"/>
    </source>
</evidence>
<feature type="compositionally biased region" description="Polar residues" evidence="14">
    <location>
        <begin position="60"/>
        <end position="77"/>
    </location>
</feature>
<evidence type="ECO:0000313" key="18">
    <source>
        <dbReference type="Proteomes" id="UP001153365"/>
    </source>
</evidence>
<dbReference type="InterPro" id="IPR034069">
    <property type="entry name" value="R3H_Cip2"/>
</dbReference>
<dbReference type="GO" id="GO:0004386">
    <property type="term" value="F:helicase activity"/>
    <property type="evidence" value="ECO:0007669"/>
    <property type="project" value="UniProtKB-KW"/>
</dbReference>
<comment type="function">
    <text evidence="11">Regulates global gene expression after oxidative stress. Interacts and stabilizes mRNAs and may regulate their transition between different cytoplasmic components after oxidative stress.</text>
</comment>
<evidence type="ECO:0000256" key="13">
    <source>
        <dbReference type="PROSITE-ProRule" id="PRU00176"/>
    </source>
</evidence>
<reference evidence="17" key="1">
    <citation type="submission" date="2022-06" db="EMBL/GenBank/DDBJ databases">
        <authorList>
            <consortium name="SYNGENTA / RWTH Aachen University"/>
        </authorList>
    </citation>
    <scope>NUCLEOTIDE SEQUENCE</scope>
</reference>
<dbReference type="Pfam" id="PF00076">
    <property type="entry name" value="RRM_1"/>
    <property type="match status" value="1"/>
</dbReference>
<dbReference type="PANTHER" id="PTHR48025:SF1">
    <property type="entry name" value="RRM DOMAIN-CONTAINING PROTEIN"/>
    <property type="match status" value="1"/>
</dbReference>
<keyword evidence="6" id="KW-0378">Hydrolase</keyword>
<feature type="compositionally biased region" description="Polar residues" evidence="14">
    <location>
        <begin position="90"/>
        <end position="101"/>
    </location>
</feature>
<keyword evidence="10" id="KW-0539">Nucleus</keyword>
<dbReference type="EMBL" id="CALTRL010005715">
    <property type="protein sequence ID" value="CAH7685210.1"/>
    <property type="molecule type" value="Genomic_DNA"/>
</dbReference>
<dbReference type="GO" id="GO:0016787">
    <property type="term" value="F:hydrolase activity"/>
    <property type="evidence" value="ECO:0007669"/>
    <property type="project" value="UniProtKB-KW"/>
</dbReference>
<dbReference type="FunFam" id="3.30.1370.50:FF:000002">
    <property type="entry name" value="Immunoglobulin mu DNA-binding protein 2"/>
    <property type="match status" value="1"/>
</dbReference>
<evidence type="ECO:0000256" key="7">
    <source>
        <dbReference type="ARBA" id="ARBA00022806"/>
    </source>
</evidence>
<feature type="compositionally biased region" description="Polar residues" evidence="14">
    <location>
        <begin position="115"/>
        <end position="141"/>
    </location>
</feature>
<evidence type="ECO:0000256" key="8">
    <source>
        <dbReference type="ARBA" id="ARBA00022840"/>
    </source>
</evidence>
<dbReference type="FunFam" id="3.30.70.330:FF:000183">
    <property type="entry name" value="R3H domain containing protein"/>
    <property type="match status" value="1"/>
</dbReference>
<protein>
    <submittedName>
        <fullName evidence="17">Uncharacterized protein</fullName>
    </submittedName>
</protein>
<keyword evidence="4" id="KW-0597">Phosphoprotein</keyword>
<dbReference type="CDD" id="cd02639">
    <property type="entry name" value="R3H_RRM"/>
    <property type="match status" value="1"/>
</dbReference>
<dbReference type="PROSITE" id="PS51061">
    <property type="entry name" value="R3H"/>
    <property type="match status" value="1"/>
</dbReference>
<evidence type="ECO:0000256" key="6">
    <source>
        <dbReference type="ARBA" id="ARBA00022801"/>
    </source>
</evidence>
<evidence type="ECO:0000259" key="15">
    <source>
        <dbReference type="PROSITE" id="PS50102"/>
    </source>
</evidence>
<dbReference type="InterPro" id="IPR050502">
    <property type="entry name" value="Euk_RNA-bind_prot"/>
</dbReference>
<keyword evidence="8" id="KW-0067">ATP-binding</keyword>
<evidence type="ECO:0000256" key="14">
    <source>
        <dbReference type="SAM" id="MobiDB-lite"/>
    </source>
</evidence>
<evidence type="ECO:0000256" key="9">
    <source>
        <dbReference type="ARBA" id="ARBA00022884"/>
    </source>
</evidence>
<evidence type="ECO:0000256" key="4">
    <source>
        <dbReference type="ARBA" id="ARBA00022553"/>
    </source>
</evidence>
<keyword evidence="9 13" id="KW-0694">RNA-binding</keyword>
<evidence type="ECO:0000313" key="17">
    <source>
        <dbReference type="EMBL" id="CAH7685210.1"/>
    </source>
</evidence>
<keyword evidence="18" id="KW-1185">Reference proteome</keyword>
<dbReference type="Gene3D" id="3.30.70.330">
    <property type="match status" value="1"/>
</dbReference>
<keyword evidence="3" id="KW-0963">Cytoplasm</keyword>
<evidence type="ECO:0000256" key="1">
    <source>
        <dbReference type="ARBA" id="ARBA00004123"/>
    </source>
</evidence>
<dbReference type="GO" id="GO:0003729">
    <property type="term" value="F:mRNA binding"/>
    <property type="evidence" value="ECO:0007669"/>
    <property type="project" value="TreeGrafter"/>
</dbReference>
<feature type="domain" description="R3H" evidence="16">
    <location>
        <begin position="375"/>
        <end position="439"/>
    </location>
</feature>
<keyword evidence="7" id="KW-0347">Helicase</keyword>